<dbReference type="EMBL" id="LVVM01004855">
    <property type="protein sequence ID" value="OJA11948.1"/>
    <property type="molecule type" value="Genomic_DNA"/>
</dbReference>
<evidence type="ECO:0000313" key="2">
    <source>
        <dbReference type="Proteomes" id="UP000183567"/>
    </source>
</evidence>
<accession>A0A1J8QJL1</accession>
<gene>
    <name evidence="1" type="ORF">AZE42_14074</name>
</gene>
<dbReference type="Proteomes" id="UP000183567">
    <property type="component" value="Unassembled WGS sequence"/>
</dbReference>
<reference evidence="1 2" key="1">
    <citation type="submission" date="2016-03" db="EMBL/GenBank/DDBJ databases">
        <title>Comparative genomics of the ectomycorrhizal sister species Rhizopogon vinicolor and Rhizopogon vesiculosus (Basidiomycota: Boletales) reveals a divergence of the mating type B locus.</title>
        <authorList>
            <person name="Mujic A.B."/>
            <person name="Kuo A."/>
            <person name="Tritt A."/>
            <person name="Lipzen A."/>
            <person name="Chen C."/>
            <person name="Johnson J."/>
            <person name="Sharma A."/>
            <person name="Barry K."/>
            <person name="Grigoriev I.V."/>
            <person name="Spatafora J.W."/>
        </authorList>
    </citation>
    <scope>NUCLEOTIDE SEQUENCE [LARGE SCALE GENOMIC DNA]</scope>
    <source>
        <strain evidence="1 2">AM-OR11-056</strain>
    </source>
</reference>
<sequence length="35" mass="4016">MLRLIKQRNINAVQDEPVKIWTTLASHSPPATPWC</sequence>
<proteinExistence type="predicted"/>
<comment type="caution">
    <text evidence="1">The sequence shown here is derived from an EMBL/GenBank/DDBJ whole genome shotgun (WGS) entry which is preliminary data.</text>
</comment>
<dbReference type="AlphaFoldDB" id="A0A1J8QJL1"/>
<organism evidence="1 2">
    <name type="scientific">Rhizopogon vesiculosus</name>
    <dbReference type="NCBI Taxonomy" id="180088"/>
    <lineage>
        <taxon>Eukaryota</taxon>
        <taxon>Fungi</taxon>
        <taxon>Dikarya</taxon>
        <taxon>Basidiomycota</taxon>
        <taxon>Agaricomycotina</taxon>
        <taxon>Agaricomycetes</taxon>
        <taxon>Agaricomycetidae</taxon>
        <taxon>Boletales</taxon>
        <taxon>Suillineae</taxon>
        <taxon>Rhizopogonaceae</taxon>
        <taxon>Rhizopogon</taxon>
    </lineage>
</organism>
<keyword evidence="2" id="KW-1185">Reference proteome</keyword>
<name>A0A1J8QJL1_9AGAM</name>
<protein>
    <submittedName>
        <fullName evidence="1">Uncharacterized protein</fullName>
    </submittedName>
</protein>
<evidence type="ECO:0000313" key="1">
    <source>
        <dbReference type="EMBL" id="OJA11948.1"/>
    </source>
</evidence>